<dbReference type="SUPFAM" id="SSF52540">
    <property type="entry name" value="P-loop containing nucleoside triphosphate hydrolases"/>
    <property type="match status" value="1"/>
</dbReference>
<proteinExistence type="predicted"/>
<keyword evidence="11" id="KW-1185">Reference proteome</keyword>
<evidence type="ECO:0000313" key="10">
    <source>
        <dbReference type="EMBL" id="CAH0716887.1"/>
    </source>
</evidence>
<dbReference type="SUPFAM" id="SSF63748">
    <property type="entry name" value="Tudor/PWWP/MBT"/>
    <property type="match status" value="1"/>
</dbReference>
<dbReference type="EC" id="3.6.4.13" evidence="1"/>
<name>A0A8J9UAX4_9NEOP</name>
<dbReference type="CDD" id="cd20435">
    <property type="entry name" value="Tudor_TDRD12_rpt2"/>
    <property type="match status" value="1"/>
</dbReference>
<feature type="non-terminal residue" evidence="10">
    <location>
        <position position="1159"/>
    </location>
</feature>
<feature type="compositionally biased region" description="Basic and acidic residues" evidence="8">
    <location>
        <begin position="345"/>
        <end position="355"/>
    </location>
</feature>
<evidence type="ECO:0000256" key="5">
    <source>
        <dbReference type="ARBA" id="ARBA00022806"/>
    </source>
</evidence>
<comment type="catalytic activity">
    <reaction evidence="7">
        <text>ATP + H2O = ADP + phosphate + H(+)</text>
        <dbReference type="Rhea" id="RHEA:13065"/>
        <dbReference type="ChEBI" id="CHEBI:15377"/>
        <dbReference type="ChEBI" id="CHEBI:15378"/>
        <dbReference type="ChEBI" id="CHEBI:30616"/>
        <dbReference type="ChEBI" id="CHEBI:43474"/>
        <dbReference type="ChEBI" id="CHEBI:456216"/>
        <dbReference type="EC" id="3.6.4.13"/>
    </reaction>
</comment>
<gene>
    <name evidence="10" type="ORF">BINO364_LOCUS3563</name>
</gene>
<evidence type="ECO:0000256" key="6">
    <source>
        <dbReference type="ARBA" id="ARBA00022840"/>
    </source>
</evidence>
<dbReference type="Proteomes" id="UP000838878">
    <property type="component" value="Chromosome 11"/>
</dbReference>
<dbReference type="PANTHER" id="PTHR22655:SF2">
    <property type="entry name" value="ATP-DEPENDENT RNA HELICASE TDRD12-RELATED"/>
    <property type="match status" value="1"/>
</dbReference>
<dbReference type="Gene3D" id="2.30.30.140">
    <property type="match status" value="1"/>
</dbReference>
<evidence type="ECO:0000259" key="9">
    <source>
        <dbReference type="PROSITE" id="PS51192"/>
    </source>
</evidence>
<dbReference type="InterPro" id="IPR014001">
    <property type="entry name" value="Helicase_ATP-bd"/>
</dbReference>
<feature type="domain" description="Helicase ATP-binding" evidence="9">
    <location>
        <begin position="500"/>
        <end position="682"/>
    </location>
</feature>
<accession>A0A8J9UAX4</accession>
<feature type="compositionally biased region" description="Polar residues" evidence="8">
    <location>
        <begin position="380"/>
        <end position="396"/>
    </location>
</feature>
<dbReference type="GO" id="GO:0042078">
    <property type="term" value="P:germ-line stem cell division"/>
    <property type="evidence" value="ECO:0007669"/>
    <property type="project" value="TreeGrafter"/>
</dbReference>
<evidence type="ECO:0000313" key="11">
    <source>
        <dbReference type="Proteomes" id="UP000838878"/>
    </source>
</evidence>
<dbReference type="Pfam" id="PF00270">
    <property type="entry name" value="DEAD"/>
    <property type="match status" value="1"/>
</dbReference>
<dbReference type="PROSITE" id="PS51192">
    <property type="entry name" value="HELICASE_ATP_BIND_1"/>
    <property type="match status" value="1"/>
</dbReference>
<dbReference type="GO" id="GO:0005524">
    <property type="term" value="F:ATP binding"/>
    <property type="evidence" value="ECO:0007669"/>
    <property type="project" value="UniProtKB-KW"/>
</dbReference>
<keyword evidence="6" id="KW-0067">ATP-binding</keyword>
<dbReference type="GO" id="GO:0003676">
    <property type="term" value="F:nucleic acid binding"/>
    <property type="evidence" value="ECO:0007669"/>
    <property type="project" value="InterPro"/>
</dbReference>
<feature type="region of interest" description="Disordered" evidence="8">
    <location>
        <begin position="290"/>
        <end position="423"/>
    </location>
</feature>
<evidence type="ECO:0000256" key="4">
    <source>
        <dbReference type="ARBA" id="ARBA00022801"/>
    </source>
</evidence>
<evidence type="ECO:0000256" key="7">
    <source>
        <dbReference type="ARBA" id="ARBA00047984"/>
    </source>
</evidence>
<dbReference type="SMART" id="SM00487">
    <property type="entry name" value="DEXDc"/>
    <property type="match status" value="1"/>
</dbReference>
<feature type="compositionally biased region" description="Acidic residues" evidence="8">
    <location>
        <begin position="359"/>
        <end position="368"/>
    </location>
</feature>
<feature type="compositionally biased region" description="Polar residues" evidence="8">
    <location>
        <begin position="331"/>
        <end position="340"/>
    </location>
</feature>
<dbReference type="GO" id="GO:0016787">
    <property type="term" value="F:hydrolase activity"/>
    <property type="evidence" value="ECO:0007669"/>
    <property type="project" value="UniProtKB-KW"/>
</dbReference>
<dbReference type="InterPro" id="IPR011545">
    <property type="entry name" value="DEAD/DEAH_box_helicase_dom"/>
</dbReference>
<feature type="compositionally biased region" description="Basic and acidic residues" evidence="8">
    <location>
        <begin position="300"/>
        <end position="310"/>
    </location>
</feature>
<evidence type="ECO:0000256" key="1">
    <source>
        <dbReference type="ARBA" id="ARBA00012552"/>
    </source>
</evidence>
<dbReference type="InterPro" id="IPR027417">
    <property type="entry name" value="P-loop_NTPase"/>
</dbReference>
<dbReference type="EMBL" id="OV170231">
    <property type="protein sequence ID" value="CAH0716887.1"/>
    <property type="molecule type" value="Genomic_DNA"/>
</dbReference>
<dbReference type="Gene3D" id="3.40.50.300">
    <property type="entry name" value="P-loop containing nucleotide triphosphate hydrolases"/>
    <property type="match status" value="1"/>
</dbReference>
<protein>
    <recommendedName>
        <fullName evidence="1">RNA helicase</fullName>
        <ecNumber evidence="1">3.6.4.13</ecNumber>
    </recommendedName>
</protein>
<evidence type="ECO:0000256" key="2">
    <source>
        <dbReference type="ARBA" id="ARBA00022737"/>
    </source>
</evidence>
<keyword evidence="2" id="KW-0677">Repeat</keyword>
<feature type="compositionally biased region" description="Acidic residues" evidence="8">
    <location>
        <begin position="413"/>
        <end position="423"/>
    </location>
</feature>
<dbReference type="GO" id="GO:0003724">
    <property type="term" value="F:RNA helicase activity"/>
    <property type="evidence" value="ECO:0007669"/>
    <property type="project" value="UniProtKB-EC"/>
</dbReference>
<dbReference type="AlphaFoldDB" id="A0A8J9UAX4"/>
<dbReference type="OrthoDB" id="249932at2759"/>
<evidence type="ECO:0000256" key="8">
    <source>
        <dbReference type="SAM" id="MobiDB-lite"/>
    </source>
</evidence>
<reference evidence="10" key="1">
    <citation type="submission" date="2021-12" db="EMBL/GenBank/DDBJ databases">
        <authorList>
            <person name="Martin H S."/>
        </authorList>
    </citation>
    <scope>NUCLEOTIDE SEQUENCE</scope>
</reference>
<organism evidence="10 11">
    <name type="scientific">Brenthis ino</name>
    <name type="common">lesser marbled fritillary</name>
    <dbReference type="NCBI Taxonomy" id="405034"/>
    <lineage>
        <taxon>Eukaryota</taxon>
        <taxon>Metazoa</taxon>
        <taxon>Ecdysozoa</taxon>
        <taxon>Arthropoda</taxon>
        <taxon>Hexapoda</taxon>
        <taxon>Insecta</taxon>
        <taxon>Pterygota</taxon>
        <taxon>Neoptera</taxon>
        <taxon>Endopterygota</taxon>
        <taxon>Lepidoptera</taxon>
        <taxon>Glossata</taxon>
        <taxon>Ditrysia</taxon>
        <taxon>Papilionoidea</taxon>
        <taxon>Nymphalidae</taxon>
        <taxon>Heliconiinae</taxon>
        <taxon>Argynnini</taxon>
        <taxon>Brenthis</taxon>
    </lineage>
</organism>
<sequence>MYRVEVLHYLNPHLIWVEVLDPSDATDQKMFELVGLYGLLPLERTLDIELNWIPAVTKILKDIFKDSTEVWFSLSYIDRSTSIFDDNIHKYGELLIKHKGSELIKLSKFLIKKNLAYFDVKDFHQKLSFGNLNTKLSYIKTKEVVREIEKCYPKNNPKLKSEKQNTFIKQTSVFQSFQEFESSLTVNYVGGHNNEMLSEILEQKAWDFELCKEIDEESVGCGSRRKSYNEENAFKQRQAAHCSQSSNNYERIFDDIRNFLATNSKVKCNTENEVSEQDCNQSASNAFINKKTLNQSKQRSKSELDKKEDIQNASNTSTNIEETLKTEDEATCSSATNKTLPSGYKDIKVSSDKKISQTSDEENADDVSDNSSLKEDETSQKSSNVCKPSNSTNTKQVAFGPPELDSRSNSTTDNEEEKPEEIPTEEVLVKYNVNPFKNMETDVPAFVDNLVSPVLMVHYKINRHVQPIQNLRDVCFNEHIHEVLKYMSIKSPMIIQTMSWPVILRGFSLFMISPPNTGKTMGYLPAVCRLVSGSIIDGSGPIAIIVCATANLVENVEKNAKMFLGLEHRIFAYYPGVDDSHVETFVNSCDLLIATPCYLSKLFQMPHFTVDLRRLSIFVMDDCERLFSIYEDEIETFQIKIEETLSRRKEKESKVQYILASPVWCNNMDSLALKVPRTVICIGAFQECVRYSKADVSVCFTKNNTFNCLIDFLQKIDRSKKTVIVIDDDINIYFVKCWVKINNNRKQMIYTAHKNMTVQDLQNLSDSWSQCPKGPNELGPILICCDQSLAHMGITDAHNLVHFSLPRLYSMFCKRFSVLNDNYPSIFKDNNDVVKIKIFVNKSNGEQLPKIINFIKKFTAVPYVLDGVCKNILKENDVIRAKNLVPLCDSFLMLGECPEFFYCNLRHTIIKDYDMPLKWLPTEGLIIFKLLKYNSPTSYFGRLVYSYSSGKFVKYQRNYSELICKMRMHYDQGVNRKLLGYPKVGDICAVRTEVFIYKRCQVVKILSEYETGNPNEVLIKLIDYELYGVTRDINLYHLPEVFKAIETYVAPIKLINIKPKYNDTTFSDLAKNHIQNIVYNENERVYLKGHIALTIGNCIFVDTLEVCVKNSDEVIHNIRYELLMKHHAVLKNFLPGLKKKCIASGLPVRREIECDRHII</sequence>
<keyword evidence="4" id="KW-0378">Hydrolase</keyword>
<dbReference type="PANTHER" id="PTHR22655">
    <property type="entry name" value="ATP-DEPENDENT RNA HELICASE TDRD12-RELATED"/>
    <property type="match status" value="1"/>
</dbReference>
<keyword evidence="5" id="KW-0347">Helicase</keyword>
<keyword evidence="3" id="KW-0547">Nucleotide-binding</keyword>
<feature type="compositionally biased region" description="Polar residues" evidence="8">
    <location>
        <begin position="311"/>
        <end position="321"/>
    </location>
</feature>
<evidence type="ECO:0000256" key="3">
    <source>
        <dbReference type="ARBA" id="ARBA00022741"/>
    </source>
</evidence>